<accession>A0A9W9A7B5</accession>
<dbReference type="Pfam" id="PF20209">
    <property type="entry name" value="DUF6570"/>
    <property type="match status" value="1"/>
</dbReference>
<feature type="compositionally biased region" description="Acidic residues" evidence="1">
    <location>
        <begin position="861"/>
        <end position="871"/>
    </location>
</feature>
<organism evidence="3 4">
    <name type="scientific">Lentinula lateritia</name>
    <dbReference type="NCBI Taxonomy" id="40482"/>
    <lineage>
        <taxon>Eukaryota</taxon>
        <taxon>Fungi</taxon>
        <taxon>Dikarya</taxon>
        <taxon>Basidiomycota</taxon>
        <taxon>Agaricomycotina</taxon>
        <taxon>Agaricomycetes</taxon>
        <taxon>Agaricomycetidae</taxon>
        <taxon>Agaricales</taxon>
        <taxon>Marasmiineae</taxon>
        <taxon>Omphalotaceae</taxon>
        <taxon>Lentinula</taxon>
    </lineage>
</organism>
<gene>
    <name evidence="3" type="ORF">C8J55DRAFT_490347</name>
</gene>
<feature type="domain" description="DUF6570" evidence="2">
    <location>
        <begin position="339"/>
        <end position="465"/>
    </location>
</feature>
<name>A0A9W9A7B5_9AGAR</name>
<feature type="compositionally biased region" description="Basic and acidic residues" evidence="1">
    <location>
        <begin position="85"/>
        <end position="103"/>
    </location>
</feature>
<dbReference type="Proteomes" id="UP001150238">
    <property type="component" value="Unassembled WGS sequence"/>
</dbReference>
<dbReference type="AlphaFoldDB" id="A0A9W9A7B5"/>
<dbReference type="EMBL" id="JANVFS010000021">
    <property type="protein sequence ID" value="KAJ4476097.1"/>
    <property type="molecule type" value="Genomic_DNA"/>
</dbReference>
<feature type="region of interest" description="Disordered" evidence="1">
    <location>
        <begin position="531"/>
        <end position="550"/>
    </location>
</feature>
<proteinExistence type="predicted"/>
<feature type="compositionally biased region" description="Acidic residues" evidence="1">
    <location>
        <begin position="879"/>
        <end position="891"/>
    </location>
</feature>
<evidence type="ECO:0000313" key="3">
    <source>
        <dbReference type="EMBL" id="KAJ4476097.1"/>
    </source>
</evidence>
<feature type="region of interest" description="Disordered" evidence="1">
    <location>
        <begin position="814"/>
        <end position="918"/>
    </location>
</feature>
<feature type="region of interest" description="Disordered" evidence="1">
    <location>
        <begin position="60"/>
        <end position="109"/>
    </location>
</feature>
<protein>
    <recommendedName>
        <fullName evidence="2">DUF6570 domain-containing protein</fullName>
    </recommendedName>
</protein>
<evidence type="ECO:0000259" key="2">
    <source>
        <dbReference type="Pfam" id="PF20209"/>
    </source>
</evidence>
<sequence>MSIETSLAENIRSLVSANTIKSLKAFLDGHDIHLRPSELRTKADICKALLRIPEDVMEPLLPSFVPEPPSKRKGQSNSNTTATPEKLERRRHDSTTEEHETSLSHRQQHTLKLLQPYTREQLVDIFEKLGATISLWVFRNKKRLTGEIENLPKPIYTVVVEHLSRPQERRNVMLDRRVESCSLSHIISVTRAEGVNIDDASAQTKGQLTDVIIAQGPVIVNKILHRLQPLREPVLDQPFLTVPNETGRRVLVEKYIEATGNDAVRQVVCCICAREVFRSDAKPMDPGKIPHPELLRPSKPHSAHVLTSGMLLYRDPWSKKVPEFACTMCLQSLSGNPAKRPPLSLSNNLWTGDVPFELRILTLCERVLVSRFFSAAYIIKLYPKSRGARGWPKEMLTSAVKGNVSSYFLNTKDIVGMIDPGSVPPRPGILAATIGVTFIGPQNIPLKFLPPYLRVRRKRVKDALKLALLPEDGVPPEVLDNMKWIDDVRVLDRVDGGYIPNLESPGNDEDEVASGEGTVGDDVVEVFRPSYDDNSSDVDEGPQFESGNDRGTVGRANLHALGVIDVNGNTIPQTEVFANALRNGSGNLENYHITPGALVNTYGRLNADGKPSWGQVEDPNHLLGCFPHLFPYGEGGFETARPVQVSYAAHAKWALQYGDRRFRLDQQFMFQVFGVIQRRKICAKASLRISRSQFTKYELEIQQLKPKDLLQASEEEKKKQPFSNPAIRALLSQPDVATYADWKTERSVLVGTRFFTGKAAKRPPRPPPGALAGLVRSVVATDAFSLASFDNGKGRVLPSDRSAVEEDVAVGIITGSGRSSNGDTELEERLDKCGPVGTPGNVNSVEPSGHPSDLSSSLYSDEVENEGTEVDSETRACEEMDEVGADANDDPNDAKALVKRDAVFDVDDDDEEDVDEEE</sequence>
<feature type="compositionally biased region" description="Basic and acidic residues" evidence="1">
    <location>
        <begin position="892"/>
        <end position="903"/>
    </location>
</feature>
<evidence type="ECO:0000313" key="4">
    <source>
        <dbReference type="Proteomes" id="UP001150238"/>
    </source>
</evidence>
<evidence type="ECO:0000256" key="1">
    <source>
        <dbReference type="SAM" id="MobiDB-lite"/>
    </source>
</evidence>
<comment type="caution">
    <text evidence="3">The sequence shown here is derived from an EMBL/GenBank/DDBJ whole genome shotgun (WGS) entry which is preliminary data.</text>
</comment>
<feature type="compositionally biased region" description="Acidic residues" evidence="1">
    <location>
        <begin position="904"/>
        <end position="918"/>
    </location>
</feature>
<reference evidence="3" key="1">
    <citation type="submission" date="2022-08" db="EMBL/GenBank/DDBJ databases">
        <authorList>
            <consortium name="DOE Joint Genome Institute"/>
            <person name="Min B."/>
            <person name="Riley R."/>
            <person name="Sierra-Patev S."/>
            <person name="Naranjo-Ortiz M."/>
            <person name="Looney B."/>
            <person name="Konkel Z."/>
            <person name="Slot J.C."/>
            <person name="Sakamoto Y."/>
            <person name="Steenwyk J.L."/>
            <person name="Rokas A."/>
            <person name="Carro J."/>
            <person name="Camarero S."/>
            <person name="Ferreira P."/>
            <person name="Molpeceres G."/>
            <person name="Ruiz-Duenas F.J."/>
            <person name="Serrano A."/>
            <person name="Henrissat B."/>
            <person name="Drula E."/>
            <person name="Hughes K.W."/>
            <person name="Mata J.L."/>
            <person name="Ishikawa N.K."/>
            <person name="Vargas-Isla R."/>
            <person name="Ushijima S."/>
            <person name="Smith C.A."/>
            <person name="Ahrendt S."/>
            <person name="Andreopoulos W."/>
            <person name="He G."/>
            <person name="Labutti K."/>
            <person name="Lipzen A."/>
            <person name="Ng V."/>
            <person name="Sandor L."/>
            <person name="Barry K."/>
            <person name="Martinez A.T."/>
            <person name="Xiao Y."/>
            <person name="Gibbons J.G."/>
            <person name="Terashima K."/>
            <person name="Hibbett D.S."/>
            <person name="Grigoriev I.V."/>
        </authorList>
    </citation>
    <scope>NUCLEOTIDE SEQUENCE</scope>
    <source>
        <strain evidence="3">Sp2 HRB7682 ss15</strain>
    </source>
</reference>
<dbReference type="InterPro" id="IPR046700">
    <property type="entry name" value="DUF6570"/>
</dbReference>
<reference evidence="3" key="2">
    <citation type="journal article" date="2023" name="Proc. Natl. Acad. Sci. U.S.A.">
        <title>A global phylogenomic analysis of the shiitake genus Lentinula.</title>
        <authorList>
            <person name="Sierra-Patev S."/>
            <person name="Min B."/>
            <person name="Naranjo-Ortiz M."/>
            <person name="Looney B."/>
            <person name="Konkel Z."/>
            <person name="Slot J.C."/>
            <person name="Sakamoto Y."/>
            <person name="Steenwyk J.L."/>
            <person name="Rokas A."/>
            <person name="Carro J."/>
            <person name="Camarero S."/>
            <person name="Ferreira P."/>
            <person name="Molpeceres G."/>
            <person name="Ruiz-Duenas F.J."/>
            <person name="Serrano A."/>
            <person name="Henrissat B."/>
            <person name="Drula E."/>
            <person name="Hughes K.W."/>
            <person name="Mata J.L."/>
            <person name="Ishikawa N.K."/>
            <person name="Vargas-Isla R."/>
            <person name="Ushijima S."/>
            <person name="Smith C.A."/>
            <person name="Donoghue J."/>
            <person name="Ahrendt S."/>
            <person name="Andreopoulos W."/>
            <person name="He G."/>
            <person name="LaButti K."/>
            <person name="Lipzen A."/>
            <person name="Ng V."/>
            <person name="Riley R."/>
            <person name="Sandor L."/>
            <person name="Barry K."/>
            <person name="Martinez A.T."/>
            <person name="Xiao Y."/>
            <person name="Gibbons J.G."/>
            <person name="Terashima K."/>
            <person name="Grigoriev I.V."/>
            <person name="Hibbett D."/>
        </authorList>
    </citation>
    <scope>NUCLEOTIDE SEQUENCE</scope>
    <source>
        <strain evidence="3">Sp2 HRB7682 ss15</strain>
    </source>
</reference>